<keyword evidence="1" id="KW-1003">Cell membrane</keyword>
<gene>
    <name evidence="7" type="ORF">METZ01_LOCUS277036</name>
</gene>
<keyword evidence="4 5" id="KW-0472">Membrane</keyword>
<name>A0A382KLG8_9ZZZZ</name>
<dbReference type="AlphaFoldDB" id="A0A382KLG8"/>
<keyword evidence="3 5" id="KW-1133">Transmembrane helix</keyword>
<feature type="transmembrane region" description="Helical" evidence="5">
    <location>
        <begin position="45"/>
        <end position="63"/>
    </location>
</feature>
<evidence type="ECO:0000256" key="1">
    <source>
        <dbReference type="ARBA" id="ARBA00022475"/>
    </source>
</evidence>
<evidence type="ECO:0000256" key="5">
    <source>
        <dbReference type="SAM" id="Phobius"/>
    </source>
</evidence>
<feature type="transmembrane region" description="Helical" evidence="5">
    <location>
        <begin position="7"/>
        <end position="25"/>
    </location>
</feature>
<evidence type="ECO:0000313" key="7">
    <source>
        <dbReference type="EMBL" id="SVC24182.1"/>
    </source>
</evidence>
<evidence type="ECO:0000256" key="4">
    <source>
        <dbReference type="ARBA" id="ARBA00023136"/>
    </source>
</evidence>
<reference evidence="7" key="1">
    <citation type="submission" date="2018-05" db="EMBL/GenBank/DDBJ databases">
        <authorList>
            <person name="Lanie J.A."/>
            <person name="Ng W.-L."/>
            <person name="Kazmierczak K.M."/>
            <person name="Andrzejewski T.M."/>
            <person name="Davidsen T.M."/>
            <person name="Wayne K.J."/>
            <person name="Tettelin H."/>
            <person name="Glass J.I."/>
            <person name="Rusch D."/>
            <person name="Podicherti R."/>
            <person name="Tsui H.-C.T."/>
            <person name="Winkler M.E."/>
        </authorList>
    </citation>
    <scope>NUCLEOTIDE SEQUENCE</scope>
</reference>
<dbReference type="Pfam" id="PF06305">
    <property type="entry name" value="LapA_dom"/>
    <property type="match status" value="1"/>
</dbReference>
<accession>A0A382KLG8</accession>
<protein>
    <recommendedName>
        <fullName evidence="6">Lipopolysaccharide assembly protein A domain-containing protein</fullName>
    </recommendedName>
</protein>
<organism evidence="7">
    <name type="scientific">marine metagenome</name>
    <dbReference type="NCBI Taxonomy" id="408172"/>
    <lineage>
        <taxon>unclassified sequences</taxon>
        <taxon>metagenomes</taxon>
        <taxon>ecological metagenomes</taxon>
    </lineage>
</organism>
<dbReference type="EMBL" id="UINC01080857">
    <property type="protein sequence ID" value="SVC24182.1"/>
    <property type="molecule type" value="Genomic_DNA"/>
</dbReference>
<sequence>MGWIKKQLVKVSLAVIFLVVAVIASENSDAVQLRFLDYESPQWPVSWWLLAVFVLGFVLGNLFRAWSNLRRKSPEP</sequence>
<evidence type="ECO:0000256" key="3">
    <source>
        <dbReference type="ARBA" id="ARBA00022989"/>
    </source>
</evidence>
<keyword evidence="2 5" id="KW-0812">Transmembrane</keyword>
<feature type="domain" description="Lipopolysaccharide assembly protein A" evidence="6">
    <location>
        <begin position="26"/>
        <end position="72"/>
    </location>
</feature>
<evidence type="ECO:0000256" key="2">
    <source>
        <dbReference type="ARBA" id="ARBA00022692"/>
    </source>
</evidence>
<dbReference type="InterPro" id="IPR010445">
    <property type="entry name" value="LapA_dom"/>
</dbReference>
<evidence type="ECO:0000259" key="6">
    <source>
        <dbReference type="Pfam" id="PF06305"/>
    </source>
</evidence>
<dbReference type="GO" id="GO:0005886">
    <property type="term" value="C:plasma membrane"/>
    <property type="evidence" value="ECO:0007669"/>
    <property type="project" value="InterPro"/>
</dbReference>
<proteinExistence type="predicted"/>